<evidence type="ECO:0000256" key="2">
    <source>
        <dbReference type="SAM" id="MobiDB-lite"/>
    </source>
</evidence>
<organism evidence="5 6">
    <name type="scientific">Methanoregula boonei (strain DSM 21154 / JCM 14090 / 6A8)</name>
    <dbReference type="NCBI Taxonomy" id="456442"/>
    <lineage>
        <taxon>Archaea</taxon>
        <taxon>Methanobacteriati</taxon>
        <taxon>Methanobacteriota</taxon>
        <taxon>Stenosarchaea group</taxon>
        <taxon>Methanomicrobia</taxon>
        <taxon>Methanomicrobiales</taxon>
        <taxon>Methanoregulaceae</taxon>
        <taxon>Methanoregula</taxon>
    </lineage>
</organism>
<sequence length="663" mass="74138">MSPSPHNHLFDSRGSPVSLGKKVGSGGEGDVYEIAPHRKDVLAKIYHKPLSAERQEKLRVMVSGCNEELKEFAAWPLDLLHNGRNGPVCGFIMPRITDCEPIHRVYGPSHRKESFPNADWKFLVRTAKNLAAAFYIIHKYGYVVGDVNEGNILVTKKACVRLIDCDSFQVQAHNKTYFCEVGVAQFTPPELQKSKDFKMLRSQNHDNFGLAILIFLLLFMGRHPFSGVYKGNDDMPIERAIAEHRFAFGRNAAQKAMAPPPNAVGLSVVPGEIASLFEQAFTESGIQSWGRPSANDWWNLLDALEKRLKKCPTESMHTFYSGLAACPWCGLENSSGILLFLSADTISRIDIASEWQKVLAIKPPGPIPEINPRNYRCMPAPFPPGVARAVRLGKIRQASQVLLLAASAVIVLALFANGQGFSRPDDLLSLVPAAIAGLLFVIPGRDKAERKQRKKSFEDARYSWQLWEKKWKAEAGDAEFTAQLSALTHAKQRYEAIEQEYRNALSALQRTSKERQEKKFLENCHLDACSSPRLTENRRAALRSFGIETAADIDPHRIQTIPGFDAALAHELVSWRKQQEGRFVFDEEKRASASDIQGLIHTFQPKIRPAEREILGGIEKLYAIQQRILKNRGKFQPIIEKSARDLAQAHANLSAVTLAGKLF</sequence>
<dbReference type="GO" id="GO:0004672">
    <property type="term" value="F:protein kinase activity"/>
    <property type="evidence" value="ECO:0007669"/>
    <property type="project" value="InterPro"/>
</dbReference>
<dbReference type="KEGG" id="mbn:Mboo_0635"/>
<keyword evidence="3" id="KW-0812">Transmembrane</keyword>
<dbReference type="PROSITE" id="PS50011">
    <property type="entry name" value="PROTEIN_KINASE_DOM"/>
    <property type="match status" value="1"/>
</dbReference>
<keyword evidence="3" id="KW-1133">Transmembrane helix</keyword>
<keyword evidence="6" id="KW-1185">Reference proteome</keyword>
<dbReference type="GO" id="GO:0005524">
    <property type="term" value="F:ATP binding"/>
    <property type="evidence" value="ECO:0007669"/>
    <property type="project" value="InterPro"/>
</dbReference>
<feature type="domain" description="Protein kinase" evidence="4">
    <location>
        <begin position="17"/>
        <end position="320"/>
    </location>
</feature>
<keyword evidence="1" id="KW-0175">Coiled coil</keyword>
<dbReference type="HOGENOM" id="CLU_022304_0_0_2"/>
<dbReference type="Proteomes" id="UP000002408">
    <property type="component" value="Chromosome"/>
</dbReference>
<dbReference type="SUPFAM" id="SSF56112">
    <property type="entry name" value="Protein kinase-like (PK-like)"/>
    <property type="match status" value="1"/>
</dbReference>
<proteinExistence type="predicted"/>
<feature type="region of interest" description="Disordered" evidence="2">
    <location>
        <begin position="1"/>
        <end position="24"/>
    </location>
</feature>
<gene>
    <name evidence="5" type="ordered locus">Mboo_0635</name>
</gene>
<dbReference type="InterPro" id="IPR011009">
    <property type="entry name" value="Kinase-like_dom_sf"/>
</dbReference>
<reference evidence="6" key="1">
    <citation type="journal article" date="2015" name="Microbiology">
        <title>Genome of Methanoregula boonei 6A8 reveals adaptations to oligotrophic peatland environments.</title>
        <authorList>
            <person name="Braeuer S."/>
            <person name="Cadillo-Quiroz H."/>
            <person name="Kyrpides N."/>
            <person name="Woyke T."/>
            <person name="Goodwin L."/>
            <person name="Detter C."/>
            <person name="Podell S."/>
            <person name="Yavitt J.B."/>
            <person name="Zinder S.H."/>
        </authorList>
    </citation>
    <scope>NUCLEOTIDE SEQUENCE [LARGE SCALE GENOMIC DNA]</scope>
    <source>
        <strain evidence="6">DSM 21154 / JCM 14090 / 6A8</strain>
    </source>
</reference>
<feature type="transmembrane region" description="Helical" evidence="3">
    <location>
        <begin position="401"/>
        <end position="421"/>
    </location>
</feature>
<feature type="transmembrane region" description="Helical" evidence="3">
    <location>
        <begin position="427"/>
        <end position="444"/>
    </location>
</feature>
<dbReference type="InterPro" id="IPR000719">
    <property type="entry name" value="Prot_kinase_dom"/>
</dbReference>
<evidence type="ECO:0000256" key="3">
    <source>
        <dbReference type="SAM" id="Phobius"/>
    </source>
</evidence>
<keyword evidence="3" id="KW-0472">Membrane</keyword>
<accession>A7I5Z2</accession>
<dbReference type="EMBL" id="CP000780">
    <property type="protein sequence ID" value="ABS55153.1"/>
    <property type="molecule type" value="Genomic_DNA"/>
</dbReference>
<evidence type="ECO:0000313" key="5">
    <source>
        <dbReference type="EMBL" id="ABS55153.1"/>
    </source>
</evidence>
<dbReference type="AlphaFoldDB" id="A7I5Z2"/>
<evidence type="ECO:0000256" key="1">
    <source>
        <dbReference type="SAM" id="Coils"/>
    </source>
</evidence>
<evidence type="ECO:0000313" key="6">
    <source>
        <dbReference type="Proteomes" id="UP000002408"/>
    </source>
</evidence>
<feature type="coiled-coil region" evidence="1">
    <location>
        <begin position="487"/>
        <end position="514"/>
    </location>
</feature>
<protein>
    <recommendedName>
        <fullName evidence="4">Protein kinase domain-containing protein</fullName>
    </recommendedName>
</protein>
<dbReference type="STRING" id="456442.Mboo_0635"/>
<dbReference type="Gene3D" id="1.10.510.10">
    <property type="entry name" value="Transferase(Phosphotransferase) domain 1"/>
    <property type="match status" value="1"/>
</dbReference>
<dbReference type="eggNOG" id="arCOG03682">
    <property type="taxonomic scope" value="Archaea"/>
</dbReference>
<name>A7I5Z2_METB6</name>
<feature type="transmembrane region" description="Helical" evidence="3">
    <location>
        <begin position="208"/>
        <end position="225"/>
    </location>
</feature>
<evidence type="ECO:0000259" key="4">
    <source>
        <dbReference type="PROSITE" id="PS50011"/>
    </source>
</evidence>